<dbReference type="EMBL" id="VDFR01000157">
    <property type="protein sequence ID" value="TNC34386.1"/>
    <property type="molecule type" value="Genomic_DNA"/>
</dbReference>
<evidence type="ECO:0000259" key="6">
    <source>
        <dbReference type="Pfam" id="PF04542"/>
    </source>
</evidence>
<accession>A0A5C4MFD6</accession>
<dbReference type="NCBIfam" id="TIGR02937">
    <property type="entry name" value="sigma70-ECF"/>
    <property type="match status" value="1"/>
</dbReference>
<proteinExistence type="inferred from homology"/>
<dbReference type="EMBL" id="VDFR01000121">
    <property type="protein sequence ID" value="TNC38343.1"/>
    <property type="molecule type" value="Genomic_DNA"/>
</dbReference>
<dbReference type="GO" id="GO:0003677">
    <property type="term" value="F:DNA binding"/>
    <property type="evidence" value="ECO:0007669"/>
    <property type="project" value="UniProtKB-KW"/>
</dbReference>
<evidence type="ECO:0000256" key="1">
    <source>
        <dbReference type="ARBA" id="ARBA00010641"/>
    </source>
</evidence>
<dbReference type="GO" id="GO:0006352">
    <property type="term" value="P:DNA-templated transcription initiation"/>
    <property type="evidence" value="ECO:0007669"/>
    <property type="project" value="InterPro"/>
</dbReference>
<dbReference type="InterPro" id="IPR014284">
    <property type="entry name" value="RNA_pol_sigma-70_dom"/>
</dbReference>
<feature type="domain" description="RNA polymerase sigma-70 region 4" evidence="7">
    <location>
        <begin position="136"/>
        <end position="185"/>
    </location>
</feature>
<evidence type="ECO:0000313" key="9">
    <source>
        <dbReference type="EMBL" id="TNC38343.1"/>
    </source>
</evidence>
<dbReference type="PANTHER" id="PTHR43133">
    <property type="entry name" value="RNA POLYMERASE ECF-TYPE SIGMA FACTO"/>
    <property type="match status" value="1"/>
</dbReference>
<dbReference type="Gene3D" id="1.10.10.10">
    <property type="entry name" value="Winged helix-like DNA-binding domain superfamily/Winged helix DNA-binding domain"/>
    <property type="match status" value="1"/>
</dbReference>
<dbReference type="InterPro" id="IPR036388">
    <property type="entry name" value="WH-like_DNA-bd_sf"/>
</dbReference>
<sequence length="199" mass="21746">MPPSHLAGEADLSDLAHRAMGDSEVMDALMRDVRTVSHRYCRARLAGYRDGGQLADDVAQEICIAVFQALPRFEDQGVPFEAFVYAIGSRKVADAQRSAYRSRHVLVEAVPDLGGAVASAESEVLDRFEAKDVLELLDSLPDHLREVLVLRVAMGLSASDVGLTMGMTAGAVRIAQHRALQRLRELHRAREATRGEVQA</sequence>
<keyword evidence="2" id="KW-0805">Transcription regulation</keyword>
<dbReference type="OrthoDB" id="160825at2"/>
<evidence type="ECO:0000256" key="5">
    <source>
        <dbReference type="ARBA" id="ARBA00023163"/>
    </source>
</evidence>
<name>A0A5C4MFD6_9ACTN</name>
<dbReference type="SUPFAM" id="SSF88946">
    <property type="entry name" value="Sigma2 domain of RNA polymerase sigma factors"/>
    <property type="match status" value="1"/>
</dbReference>
<dbReference type="Pfam" id="PF04545">
    <property type="entry name" value="Sigma70_r4"/>
    <property type="match status" value="1"/>
</dbReference>
<dbReference type="CDD" id="cd06171">
    <property type="entry name" value="Sigma70_r4"/>
    <property type="match status" value="1"/>
</dbReference>
<evidence type="ECO:0000313" key="10">
    <source>
        <dbReference type="Proteomes" id="UP000306740"/>
    </source>
</evidence>
<dbReference type="InterPro" id="IPR013324">
    <property type="entry name" value="RNA_pol_sigma_r3/r4-like"/>
</dbReference>
<dbReference type="Proteomes" id="UP000306740">
    <property type="component" value="Unassembled WGS sequence"/>
</dbReference>
<gene>
    <name evidence="9" type="ORF">FHE65_24455</name>
    <name evidence="8" type="ORF">FHE65_27830</name>
</gene>
<evidence type="ECO:0000313" key="8">
    <source>
        <dbReference type="EMBL" id="TNC34386.1"/>
    </source>
</evidence>
<dbReference type="AlphaFoldDB" id="A0A5C4MFD6"/>
<keyword evidence="4" id="KW-0238">DNA-binding</keyword>
<dbReference type="InterPro" id="IPR039425">
    <property type="entry name" value="RNA_pol_sigma-70-like"/>
</dbReference>
<organism evidence="9 10">
    <name type="scientific">Mumia zhuanghuii</name>
    <dbReference type="NCBI Taxonomy" id="2585211"/>
    <lineage>
        <taxon>Bacteria</taxon>
        <taxon>Bacillati</taxon>
        <taxon>Actinomycetota</taxon>
        <taxon>Actinomycetes</taxon>
        <taxon>Propionibacteriales</taxon>
        <taxon>Nocardioidaceae</taxon>
        <taxon>Mumia</taxon>
    </lineage>
</organism>
<reference evidence="9 10" key="1">
    <citation type="submission" date="2019-05" db="EMBL/GenBank/DDBJ databases">
        <title>Mumia sp. nov., isolated from the intestinal contents of plateau pika (Ochotona curzoniae) in the Qinghai-Tibet plateau of China.</title>
        <authorList>
            <person name="Tian Z."/>
        </authorList>
    </citation>
    <scope>NUCLEOTIDE SEQUENCE [LARGE SCALE GENOMIC DNA]</scope>
    <source>
        <strain evidence="10">527</strain>
        <strain evidence="9">Z527</strain>
    </source>
</reference>
<dbReference type="SUPFAM" id="SSF88659">
    <property type="entry name" value="Sigma3 and sigma4 domains of RNA polymerase sigma factors"/>
    <property type="match status" value="1"/>
</dbReference>
<dbReference type="Pfam" id="PF04542">
    <property type="entry name" value="Sigma70_r2"/>
    <property type="match status" value="1"/>
</dbReference>
<dbReference type="InterPro" id="IPR007630">
    <property type="entry name" value="RNA_pol_sigma70_r4"/>
</dbReference>
<dbReference type="RefSeq" id="WP_139106743.1">
    <property type="nucleotide sequence ID" value="NZ_VDFR01000121.1"/>
</dbReference>
<dbReference type="GO" id="GO:0016987">
    <property type="term" value="F:sigma factor activity"/>
    <property type="evidence" value="ECO:0007669"/>
    <property type="project" value="UniProtKB-KW"/>
</dbReference>
<dbReference type="Gene3D" id="1.10.1740.10">
    <property type="match status" value="1"/>
</dbReference>
<comment type="caution">
    <text evidence="9">The sequence shown here is derived from an EMBL/GenBank/DDBJ whole genome shotgun (WGS) entry which is preliminary data.</text>
</comment>
<keyword evidence="5" id="KW-0804">Transcription</keyword>
<dbReference type="InterPro" id="IPR013325">
    <property type="entry name" value="RNA_pol_sigma_r2"/>
</dbReference>
<feature type="domain" description="RNA polymerase sigma-70 region 2" evidence="6">
    <location>
        <begin position="31"/>
        <end position="100"/>
    </location>
</feature>
<keyword evidence="3" id="KW-0731">Sigma factor</keyword>
<evidence type="ECO:0000256" key="4">
    <source>
        <dbReference type="ARBA" id="ARBA00023125"/>
    </source>
</evidence>
<evidence type="ECO:0000259" key="7">
    <source>
        <dbReference type="Pfam" id="PF04545"/>
    </source>
</evidence>
<comment type="similarity">
    <text evidence="1">Belongs to the sigma-70 factor family. ECF subfamily.</text>
</comment>
<evidence type="ECO:0000256" key="3">
    <source>
        <dbReference type="ARBA" id="ARBA00023082"/>
    </source>
</evidence>
<evidence type="ECO:0000256" key="2">
    <source>
        <dbReference type="ARBA" id="ARBA00023015"/>
    </source>
</evidence>
<dbReference type="InterPro" id="IPR007627">
    <property type="entry name" value="RNA_pol_sigma70_r2"/>
</dbReference>
<protein>
    <submittedName>
        <fullName evidence="9">Sigma-70 family RNA polymerase sigma factor</fullName>
    </submittedName>
</protein>
<dbReference type="PANTHER" id="PTHR43133:SF58">
    <property type="entry name" value="ECF RNA POLYMERASE SIGMA FACTOR SIGD"/>
    <property type="match status" value="1"/>
</dbReference>